<organism evidence="1 2">
    <name type="scientific">Arthrobotrys conoides</name>
    <dbReference type="NCBI Taxonomy" id="74498"/>
    <lineage>
        <taxon>Eukaryota</taxon>
        <taxon>Fungi</taxon>
        <taxon>Dikarya</taxon>
        <taxon>Ascomycota</taxon>
        <taxon>Pezizomycotina</taxon>
        <taxon>Orbiliomycetes</taxon>
        <taxon>Orbiliales</taxon>
        <taxon>Orbiliaceae</taxon>
        <taxon>Arthrobotrys</taxon>
    </lineage>
</organism>
<dbReference type="AlphaFoldDB" id="A0AAN8PDZ0"/>
<accession>A0AAN8PDZ0</accession>
<reference evidence="1 2" key="1">
    <citation type="submission" date="2019-10" db="EMBL/GenBank/DDBJ databases">
        <authorList>
            <person name="Palmer J.M."/>
        </authorList>
    </citation>
    <scope>NUCLEOTIDE SEQUENCE [LARGE SCALE GENOMIC DNA]</scope>
    <source>
        <strain evidence="1 2">TWF506</strain>
    </source>
</reference>
<name>A0AAN8PDZ0_9PEZI</name>
<dbReference type="Proteomes" id="UP001307849">
    <property type="component" value="Unassembled WGS sequence"/>
</dbReference>
<protein>
    <submittedName>
        <fullName evidence="1">Uncharacterized protein</fullName>
    </submittedName>
</protein>
<evidence type="ECO:0000313" key="1">
    <source>
        <dbReference type="EMBL" id="KAK6512844.1"/>
    </source>
</evidence>
<proteinExistence type="predicted"/>
<gene>
    <name evidence="1" type="ORF">TWF506_009010</name>
</gene>
<keyword evidence="2" id="KW-1185">Reference proteome</keyword>
<dbReference type="EMBL" id="JAVHJM010000006">
    <property type="protein sequence ID" value="KAK6512844.1"/>
    <property type="molecule type" value="Genomic_DNA"/>
</dbReference>
<comment type="caution">
    <text evidence="1">The sequence shown here is derived from an EMBL/GenBank/DDBJ whole genome shotgun (WGS) entry which is preliminary data.</text>
</comment>
<evidence type="ECO:0000313" key="2">
    <source>
        <dbReference type="Proteomes" id="UP001307849"/>
    </source>
</evidence>
<sequence>MIEAFKKEIKMIEGAKKEVKMIEGAKKEVKAIEGAGKEVQKEVKQPQGITGLIRREIKKTSRKKRQEVKIQTMRAQEAEDPDVERFGYGGWAGEFMDKLRRSRKSSGSSKS</sequence>